<dbReference type="InterPro" id="IPR036388">
    <property type="entry name" value="WH-like_DNA-bd_sf"/>
</dbReference>
<keyword evidence="4" id="KW-0238">DNA-binding</keyword>
<dbReference type="SUPFAM" id="SSF46785">
    <property type="entry name" value="Winged helix' DNA-binding domain"/>
    <property type="match status" value="1"/>
</dbReference>
<evidence type="ECO:0000256" key="5">
    <source>
        <dbReference type="ARBA" id="ARBA00023163"/>
    </source>
</evidence>
<dbReference type="PANTHER" id="PTHR33164:SF5">
    <property type="entry name" value="ORGANIC HYDROPEROXIDE RESISTANCE TRANSCRIPTIONAL REGULATOR"/>
    <property type="match status" value="1"/>
</dbReference>
<feature type="domain" description="HTH marR-type" evidence="6">
    <location>
        <begin position="12"/>
        <end position="139"/>
    </location>
</feature>
<reference evidence="7" key="2">
    <citation type="journal article" date="2018" name="ISME J.">
        <title>A dynamic microbial community with high functional redundancy inhabits the cold, oxic subseafloor aquifer.</title>
        <authorList>
            <person name="Tully B.J."/>
            <person name="Wheat C.G."/>
            <person name="Glazer B.T."/>
            <person name="Huber J.A."/>
        </authorList>
    </citation>
    <scope>NUCLEOTIDE SEQUENCE</scope>
    <source>
        <strain evidence="7">NORP83</strain>
    </source>
</reference>
<dbReference type="EMBL" id="NVUS01000017">
    <property type="protein sequence ID" value="PCI99157.1"/>
    <property type="molecule type" value="Genomic_DNA"/>
</dbReference>
<gene>
    <name evidence="7" type="ORF">COB13_12430</name>
</gene>
<dbReference type="FunFam" id="1.10.10.10:FF:000163">
    <property type="entry name" value="MarR family transcriptional regulator"/>
    <property type="match status" value="1"/>
</dbReference>
<comment type="caution">
    <text evidence="7">The sequence shown here is derived from an EMBL/GenBank/DDBJ whole genome shotgun (WGS) entry which is preliminary data.</text>
</comment>
<evidence type="ECO:0000259" key="6">
    <source>
        <dbReference type="PROSITE" id="PS50995"/>
    </source>
</evidence>
<dbReference type="Pfam" id="PF22381">
    <property type="entry name" value="Staph_reg_Sar_Rot"/>
    <property type="match status" value="1"/>
</dbReference>
<evidence type="ECO:0000256" key="1">
    <source>
        <dbReference type="ARBA" id="ARBA00004496"/>
    </source>
</evidence>
<dbReference type="GO" id="GO:0005737">
    <property type="term" value="C:cytoplasm"/>
    <property type="evidence" value="ECO:0007669"/>
    <property type="project" value="UniProtKB-SubCell"/>
</dbReference>
<keyword evidence="3" id="KW-0805">Transcription regulation</keyword>
<evidence type="ECO:0000256" key="2">
    <source>
        <dbReference type="ARBA" id="ARBA00022490"/>
    </source>
</evidence>
<dbReference type="Gene3D" id="1.10.10.10">
    <property type="entry name" value="Winged helix-like DNA-binding domain superfamily/Winged helix DNA-binding domain"/>
    <property type="match status" value="1"/>
</dbReference>
<dbReference type="InterPro" id="IPR055166">
    <property type="entry name" value="Transc_reg_Sar_Rot_HTH"/>
</dbReference>
<name>A0A2A4YXX7_9PROT</name>
<comment type="subcellular location">
    <subcellularLocation>
        <location evidence="1">Cytoplasm</location>
    </subcellularLocation>
</comment>
<proteinExistence type="predicted"/>
<dbReference type="InterPro" id="IPR036390">
    <property type="entry name" value="WH_DNA-bd_sf"/>
</dbReference>
<keyword evidence="2" id="KW-0963">Cytoplasm</keyword>
<sequence>MSQNADTPKKLNELLCFSIYSANNAMNRIYSPALKKLNLTYPQYLVMLALWEKDNQTVGSLCNLLFLESSTVTPLLKRLETAGYVARNRNKQDERQVLISLTTKGTSLSQHSNEISACIAQAATLENSEIADLLEKMTQLREALATYNQREKSNKPI</sequence>
<dbReference type="GO" id="GO:0003700">
    <property type="term" value="F:DNA-binding transcription factor activity"/>
    <property type="evidence" value="ECO:0007669"/>
    <property type="project" value="InterPro"/>
</dbReference>
<evidence type="ECO:0000256" key="3">
    <source>
        <dbReference type="ARBA" id="ARBA00023015"/>
    </source>
</evidence>
<dbReference type="PROSITE" id="PS50995">
    <property type="entry name" value="HTH_MARR_2"/>
    <property type="match status" value="1"/>
</dbReference>
<dbReference type="GO" id="GO:0003677">
    <property type="term" value="F:DNA binding"/>
    <property type="evidence" value="ECO:0007669"/>
    <property type="project" value="UniProtKB-KW"/>
</dbReference>
<dbReference type="SMART" id="SM00347">
    <property type="entry name" value="HTH_MARR"/>
    <property type="match status" value="1"/>
</dbReference>
<dbReference type="InterPro" id="IPR039422">
    <property type="entry name" value="MarR/SlyA-like"/>
</dbReference>
<evidence type="ECO:0000256" key="4">
    <source>
        <dbReference type="ARBA" id="ARBA00023125"/>
    </source>
</evidence>
<dbReference type="PANTHER" id="PTHR33164">
    <property type="entry name" value="TRANSCRIPTIONAL REGULATOR, MARR FAMILY"/>
    <property type="match status" value="1"/>
</dbReference>
<dbReference type="AlphaFoldDB" id="A0A2A4YXX7"/>
<reference key="1">
    <citation type="submission" date="2017-08" db="EMBL/GenBank/DDBJ databases">
        <title>A dynamic microbial community with high functional redundancy inhabits the cold, oxic subseafloor aquifer.</title>
        <authorList>
            <person name="Tully B.J."/>
            <person name="Wheat C.G."/>
            <person name="Glazer B.T."/>
            <person name="Huber J.A."/>
        </authorList>
    </citation>
    <scope>NUCLEOTIDE SEQUENCE [LARGE SCALE GENOMIC DNA]</scope>
</reference>
<keyword evidence="5" id="KW-0804">Transcription</keyword>
<evidence type="ECO:0000313" key="7">
    <source>
        <dbReference type="EMBL" id="PCI99157.1"/>
    </source>
</evidence>
<accession>A0A2A4YXX7</accession>
<organism evidence="7">
    <name type="scientific">OCS116 cluster bacterium</name>
    <dbReference type="NCBI Taxonomy" id="2030921"/>
    <lineage>
        <taxon>Bacteria</taxon>
        <taxon>Pseudomonadati</taxon>
        <taxon>Pseudomonadota</taxon>
        <taxon>Alphaproteobacteria</taxon>
        <taxon>OCS116 cluster</taxon>
    </lineage>
</organism>
<dbReference type="GO" id="GO:0006950">
    <property type="term" value="P:response to stress"/>
    <property type="evidence" value="ECO:0007669"/>
    <property type="project" value="TreeGrafter"/>
</dbReference>
<protein>
    <submittedName>
        <fullName evidence="7">MarR family transcriptional regulator</fullName>
    </submittedName>
</protein>
<dbReference type="InterPro" id="IPR000835">
    <property type="entry name" value="HTH_MarR-typ"/>
</dbReference>